<organism evidence="14 15">
    <name type="scientific">Candidatus Profftella armatura</name>
    <name type="common">Diaphorina cf. continua</name>
    <dbReference type="NCBI Taxonomy" id="2661583"/>
    <lineage>
        <taxon>Bacteria</taxon>
        <taxon>Pseudomonadati</taxon>
        <taxon>Pseudomonadota</taxon>
        <taxon>Betaproteobacteria</taxon>
        <taxon>Candidatus Profftella</taxon>
    </lineage>
</organism>
<comment type="cofactor">
    <cofactor evidence="10">
        <name>[2Fe-2S] cluster</name>
        <dbReference type="ChEBI" id="CHEBI:190135"/>
    </cofactor>
    <text evidence="10">Binds 1 [2Fe-2S] cluster per subunit.</text>
</comment>
<evidence type="ECO:0000256" key="3">
    <source>
        <dbReference type="ARBA" id="ARBA00022485"/>
    </source>
</evidence>
<dbReference type="GO" id="GO:0008137">
    <property type="term" value="F:NADH dehydrogenase (ubiquinone) activity"/>
    <property type="evidence" value="ECO:0007669"/>
    <property type="project" value="UniProtKB-UniRule"/>
</dbReference>
<dbReference type="GO" id="GO:0051537">
    <property type="term" value="F:2 iron, 2 sulfur cluster binding"/>
    <property type="evidence" value="ECO:0007669"/>
    <property type="project" value="UniProtKB-UniRule"/>
</dbReference>
<evidence type="ECO:0000256" key="8">
    <source>
        <dbReference type="ARBA" id="ARBA00023027"/>
    </source>
</evidence>
<keyword evidence="6 10" id="KW-0408">Iron</keyword>
<comment type="catalytic activity">
    <reaction evidence="9 10">
        <text>a quinone + NADH + 5 H(+)(in) = a quinol + NAD(+) + 4 H(+)(out)</text>
        <dbReference type="Rhea" id="RHEA:57888"/>
        <dbReference type="ChEBI" id="CHEBI:15378"/>
        <dbReference type="ChEBI" id="CHEBI:24646"/>
        <dbReference type="ChEBI" id="CHEBI:57540"/>
        <dbReference type="ChEBI" id="CHEBI:57945"/>
        <dbReference type="ChEBI" id="CHEBI:132124"/>
    </reaction>
</comment>
<evidence type="ECO:0000256" key="9">
    <source>
        <dbReference type="ARBA" id="ARBA00047712"/>
    </source>
</evidence>
<comment type="similarity">
    <text evidence="2 10">Belongs to the complex I 75 kDa subunit family.</text>
</comment>
<gene>
    <name evidence="14" type="primary">nuoG</name>
    <name evidence="14" type="ORF">PADco_1120</name>
</gene>
<dbReference type="GO" id="GO:0048038">
    <property type="term" value="F:quinone binding"/>
    <property type="evidence" value="ECO:0007669"/>
    <property type="project" value="UniProtKB-UniRule"/>
</dbReference>
<evidence type="ECO:0000259" key="12">
    <source>
        <dbReference type="PROSITE" id="PS51669"/>
    </source>
</evidence>
<dbReference type="EMBL" id="AP023215">
    <property type="protein sequence ID" value="BCG49532.1"/>
    <property type="molecule type" value="Genomic_DNA"/>
</dbReference>
<comment type="cofactor">
    <cofactor evidence="1 10">
        <name>[4Fe-4S] cluster</name>
        <dbReference type="ChEBI" id="CHEBI:49883"/>
    </cofactor>
</comment>
<dbReference type="InterPro" id="IPR036010">
    <property type="entry name" value="2Fe-2S_ferredoxin-like_sf"/>
</dbReference>
<dbReference type="SMART" id="SM00929">
    <property type="entry name" value="NADH-G_4Fe-4S_3"/>
    <property type="match status" value="1"/>
</dbReference>
<dbReference type="KEGG" id="parm:PADco_1120"/>
<dbReference type="RefSeq" id="WP_201329872.1">
    <property type="nucleotide sequence ID" value="NZ_AP023215.1"/>
</dbReference>
<dbReference type="InterPro" id="IPR050123">
    <property type="entry name" value="Prok_molybdopt-oxidoreductase"/>
</dbReference>
<dbReference type="PROSITE" id="PS00643">
    <property type="entry name" value="COMPLEX1_75K_3"/>
    <property type="match status" value="1"/>
</dbReference>
<feature type="domain" description="2Fe-2S ferredoxin-type" evidence="11">
    <location>
        <begin position="1"/>
        <end position="78"/>
    </location>
</feature>
<dbReference type="InterPro" id="IPR006656">
    <property type="entry name" value="Mopterin_OxRdtase"/>
</dbReference>
<dbReference type="GO" id="GO:0042773">
    <property type="term" value="P:ATP synthesis coupled electron transport"/>
    <property type="evidence" value="ECO:0007669"/>
    <property type="project" value="InterPro"/>
</dbReference>
<dbReference type="PROSITE" id="PS00641">
    <property type="entry name" value="COMPLEX1_75K_1"/>
    <property type="match status" value="1"/>
</dbReference>
<dbReference type="InterPro" id="IPR054351">
    <property type="entry name" value="NADH_UbQ_OxRdtase_ferredoxin"/>
</dbReference>
<dbReference type="CDD" id="cd00207">
    <property type="entry name" value="fer2"/>
    <property type="match status" value="1"/>
</dbReference>
<dbReference type="FunFam" id="3.10.20.740:FF:000001">
    <property type="entry name" value="NADH-quinone oxidoreductase subunit G"/>
    <property type="match status" value="1"/>
</dbReference>
<dbReference type="Pfam" id="PF22117">
    <property type="entry name" value="Fer4_Nqo3"/>
    <property type="match status" value="1"/>
</dbReference>
<reference evidence="14 15" key="1">
    <citation type="journal article" date="2020" name="Genome Biol. Evol.">
        <title>Comparative Genomics Underlines Multiple Roles of Profftella, an Obligate Symbiont of Psyllids: Providing Toxins, Vitamins, and Carotenoids.</title>
        <authorList>
            <person name="Nakabachi A."/>
            <person name="Piel J."/>
            <person name="Malenovsky I."/>
            <person name="Hirose Y."/>
        </authorList>
    </citation>
    <scope>NUCLEOTIDE SEQUENCE [LARGE SCALE GENOMIC DNA]</scope>
    <source>
        <strain evidence="14 15">Dco</strain>
    </source>
</reference>
<dbReference type="CDD" id="cd02772">
    <property type="entry name" value="MopB_NDH-1_NuoG2"/>
    <property type="match status" value="1"/>
</dbReference>
<evidence type="ECO:0000256" key="2">
    <source>
        <dbReference type="ARBA" id="ARBA00005404"/>
    </source>
</evidence>
<dbReference type="GO" id="GO:0051539">
    <property type="term" value="F:4 iron, 4 sulfur cluster binding"/>
    <property type="evidence" value="ECO:0007669"/>
    <property type="project" value="UniProtKB-KW"/>
</dbReference>
<dbReference type="PANTHER" id="PTHR43105">
    <property type="entry name" value="RESPIRATORY NITRATE REDUCTASE"/>
    <property type="match status" value="1"/>
</dbReference>
<dbReference type="InterPro" id="IPR010228">
    <property type="entry name" value="NADH_UbQ_OxRdtase_Gsu"/>
</dbReference>
<dbReference type="SUPFAM" id="SSF53706">
    <property type="entry name" value="Formate dehydrogenase/DMSO reductase, domains 1-3"/>
    <property type="match status" value="1"/>
</dbReference>
<dbReference type="InterPro" id="IPR019574">
    <property type="entry name" value="NADH_UbQ_OxRdtase_Gsu_4Fe4S-bd"/>
</dbReference>
<evidence type="ECO:0000256" key="1">
    <source>
        <dbReference type="ARBA" id="ARBA00001966"/>
    </source>
</evidence>
<feature type="domain" description="4Fe-4S Mo/W bis-MGD-type" evidence="12">
    <location>
        <begin position="216"/>
        <end position="272"/>
    </location>
</feature>
<proteinExistence type="inferred from homology"/>
<evidence type="ECO:0000256" key="10">
    <source>
        <dbReference type="RuleBase" id="RU003525"/>
    </source>
</evidence>
<dbReference type="InterPro" id="IPR006963">
    <property type="entry name" value="Mopterin_OxRdtase_4Fe-4S_dom"/>
</dbReference>
<evidence type="ECO:0000313" key="15">
    <source>
        <dbReference type="Proteomes" id="UP000595708"/>
    </source>
</evidence>
<feature type="domain" description="4Fe-4S His(Cys)3-ligated-type" evidence="13">
    <location>
        <begin position="78"/>
        <end position="117"/>
    </location>
</feature>
<dbReference type="InterPro" id="IPR000283">
    <property type="entry name" value="NADH_UbQ_OxRdtase_75kDa_su_CS"/>
</dbReference>
<dbReference type="Gene3D" id="3.40.50.740">
    <property type="match status" value="2"/>
</dbReference>
<dbReference type="GO" id="GO:0046872">
    <property type="term" value="F:metal ion binding"/>
    <property type="evidence" value="ECO:0007669"/>
    <property type="project" value="UniProtKB-UniRule"/>
</dbReference>
<dbReference type="FunFam" id="3.30.70.20:FF:000002">
    <property type="entry name" value="NADH-ubiquinone oxidoreductase 75 kDa subunit"/>
    <property type="match status" value="1"/>
</dbReference>
<dbReference type="Pfam" id="PF13510">
    <property type="entry name" value="Fer2_4"/>
    <property type="match status" value="1"/>
</dbReference>
<evidence type="ECO:0000313" key="14">
    <source>
        <dbReference type="EMBL" id="BCG49532.1"/>
    </source>
</evidence>
<dbReference type="PROSITE" id="PS51669">
    <property type="entry name" value="4FE4S_MOW_BIS_MGD"/>
    <property type="match status" value="1"/>
</dbReference>
<dbReference type="Pfam" id="PF00384">
    <property type="entry name" value="Molybdopterin"/>
    <property type="match status" value="1"/>
</dbReference>
<dbReference type="Gene3D" id="3.40.228.10">
    <property type="entry name" value="Dimethylsulfoxide Reductase, domain 2"/>
    <property type="match status" value="1"/>
</dbReference>
<dbReference type="PROSITE" id="PS51839">
    <property type="entry name" value="4FE4S_HC3"/>
    <property type="match status" value="1"/>
</dbReference>
<dbReference type="PROSITE" id="PS00642">
    <property type="entry name" value="COMPLEX1_75K_2"/>
    <property type="match status" value="1"/>
</dbReference>
<dbReference type="GO" id="GO:0016020">
    <property type="term" value="C:membrane"/>
    <property type="evidence" value="ECO:0007669"/>
    <property type="project" value="InterPro"/>
</dbReference>
<dbReference type="SUPFAM" id="SSF54292">
    <property type="entry name" value="2Fe-2S ferredoxin-like"/>
    <property type="match status" value="1"/>
</dbReference>
<dbReference type="SUPFAM" id="SSF54862">
    <property type="entry name" value="4Fe-4S ferredoxins"/>
    <property type="match status" value="1"/>
</dbReference>
<dbReference type="AlphaFoldDB" id="A0A7R6VYK8"/>
<sequence>MIEIEIDGKKINITKKSMILEVANKIGIYIPHFCYHKKLTIAANCRMCLVEIEGVNKLLPACATQVSSGMKIHTINNKIIKAQQNIMEFLLINHPLDCPICDKGGECKLQDFSVEYGKSISRYKEEKRLISPKNAGPLISMKEMNRCIYCSRCIRFGKEISGLMELGMIGRGENSKIVTFTGESINSELSGNMIDLCPVGALTSKPFRYKIRTWELLNYKSISPHDSLGSNLNIHVKKNKVMRVLPLENEELNECWISDRDRFSYEGLISSDRLTNPMIKKNNKWIKVSWLIALEYITKNLRNIIKKYGTDSIAALTTSISTLEELILLQKIIRGLGSENIDFRLRQLDFSLDNKIIPWLGMSISELSQLNHVLIIGSFLRKDHPLFAAKLRYAAKNGACINLLHATDDDLLMPITNKIIIEPSKWLEALNQIIVSIAIKKSIDIPNHLNKIKISKISELIADDLLSNGLKSVLLGNTLTQHPNSSQLHIAAQWIATKTNSKFGYFVEGANTVGGYIANAFPNKYGINAHQLLHLPRKSYLLLNSELQLDCANPQTALNSLKQAKLVIIMSPYKHNLDYANVLLPISPFTENSGTFINAEGRIQNFSNVVKPLGKTRPAWEVLKILGNLLKLSNFNYNSSQEIYKDFIKNINDTKKIKNRLNNIVPNSIINTLINKYNYTLSKNYTSETLLNNLERISDIPIYFTDSIVRRALSLQKTNDANIPLAWISKMISQKLKIIKNDRVKIRQDQYSIELNAAIDDKLPNNVIRISTGHNSTITLNKMFGKITLEKI</sequence>
<dbReference type="PROSITE" id="PS51085">
    <property type="entry name" value="2FE2S_FER_2"/>
    <property type="match status" value="1"/>
</dbReference>
<evidence type="ECO:0000256" key="7">
    <source>
        <dbReference type="ARBA" id="ARBA00023014"/>
    </source>
</evidence>
<dbReference type="Pfam" id="PF22151">
    <property type="entry name" value="Fer4_NDSU1"/>
    <property type="match status" value="1"/>
</dbReference>
<accession>A0A7R6VYK8</accession>
<dbReference type="Pfam" id="PF10588">
    <property type="entry name" value="NADH-G_4Fe-4S_3"/>
    <property type="match status" value="1"/>
</dbReference>
<name>A0A7R6VYK8_9PROT</name>
<keyword evidence="3 10" id="KW-0004">4Fe-4S</keyword>
<evidence type="ECO:0000259" key="11">
    <source>
        <dbReference type="PROSITE" id="PS51085"/>
    </source>
</evidence>
<dbReference type="Proteomes" id="UP000595708">
    <property type="component" value="Chromosome"/>
</dbReference>
<comment type="function">
    <text evidence="10">NDH-1 shuttles electrons from NADH, via FMN and iron-sulfur (Fe-S) centers, to quinones in the respiratory chain. Couples the redox reaction to proton translocation (for every two electrons transferred, four hydrogen ions are translocated across the cytoplasmic membrane), and thus conserves the redox energy in a proton gradient.</text>
</comment>
<keyword evidence="10" id="KW-0001">2Fe-2S</keyword>
<keyword evidence="7 10" id="KW-0411">Iron-sulfur</keyword>
<evidence type="ECO:0000256" key="4">
    <source>
        <dbReference type="ARBA" id="ARBA00022723"/>
    </source>
</evidence>
<dbReference type="Gene3D" id="3.30.70.20">
    <property type="match status" value="1"/>
</dbReference>
<protein>
    <recommendedName>
        <fullName evidence="10">NADH-quinone oxidoreductase</fullName>
        <ecNumber evidence="10">7.1.1.-</ecNumber>
    </recommendedName>
</protein>
<keyword evidence="4 10" id="KW-0479">Metal-binding</keyword>
<evidence type="ECO:0000256" key="6">
    <source>
        <dbReference type="ARBA" id="ARBA00023004"/>
    </source>
</evidence>
<dbReference type="GO" id="GO:0016651">
    <property type="term" value="F:oxidoreductase activity, acting on NAD(P)H"/>
    <property type="evidence" value="ECO:0007669"/>
    <property type="project" value="InterPro"/>
</dbReference>
<dbReference type="Gene3D" id="3.10.20.740">
    <property type="match status" value="1"/>
</dbReference>
<dbReference type="EC" id="7.1.1.-" evidence="10"/>
<keyword evidence="5 10" id="KW-1278">Translocase</keyword>
<keyword evidence="8 10" id="KW-0520">NAD</keyword>
<dbReference type="InterPro" id="IPR001041">
    <property type="entry name" value="2Fe-2S_ferredoxin-type"/>
</dbReference>
<evidence type="ECO:0000256" key="5">
    <source>
        <dbReference type="ARBA" id="ARBA00022967"/>
    </source>
</evidence>
<dbReference type="NCBIfam" id="TIGR01973">
    <property type="entry name" value="NuoG"/>
    <property type="match status" value="1"/>
</dbReference>
<keyword evidence="15" id="KW-1185">Reference proteome</keyword>
<keyword evidence="10" id="KW-0874">Quinone</keyword>
<dbReference type="PANTHER" id="PTHR43105:SF13">
    <property type="entry name" value="NADH-UBIQUINONE OXIDOREDUCTASE 75 KDA SUBUNIT, MITOCHONDRIAL"/>
    <property type="match status" value="1"/>
</dbReference>
<evidence type="ECO:0000259" key="13">
    <source>
        <dbReference type="PROSITE" id="PS51839"/>
    </source>
</evidence>